<keyword evidence="2" id="KW-0812">Transmembrane</keyword>
<feature type="compositionally biased region" description="Acidic residues" evidence="1">
    <location>
        <begin position="117"/>
        <end position="128"/>
    </location>
</feature>
<feature type="compositionally biased region" description="Polar residues" evidence="1">
    <location>
        <begin position="76"/>
        <end position="87"/>
    </location>
</feature>
<proteinExistence type="predicted"/>
<dbReference type="AlphaFoldDB" id="A0A9J7KU12"/>
<feature type="compositionally biased region" description="Polar residues" evidence="1">
    <location>
        <begin position="129"/>
        <end position="146"/>
    </location>
</feature>
<protein>
    <submittedName>
        <fullName evidence="4">Uncharacterized protein LOC118411801</fullName>
    </submittedName>
</protein>
<feature type="compositionally biased region" description="Basic and acidic residues" evidence="1">
    <location>
        <begin position="182"/>
        <end position="195"/>
    </location>
</feature>
<evidence type="ECO:0000313" key="3">
    <source>
        <dbReference type="Proteomes" id="UP000001554"/>
    </source>
</evidence>
<organism evidence="3 4">
    <name type="scientific">Branchiostoma floridae</name>
    <name type="common">Florida lancelet</name>
    <name type="synonym">Amphioxus</name>
    <dbReference type="NCBI Taxonomy" id="7739"/>
    <lineage>
        <taxon>Eukaryota</taxon>
        <taxon>Metazoa</taxon>
        <taxon>Chordata</taxon>
        <taxon>Cephalochordata</taxon>
        <taxon>Leptocardii</taxon>
        <taxon>Amphioxiformes</taxon>
        <taxon>Branchiostomatidae</taxon>
        <taxon>Branchiostoma</taxon>
    </lineage>
</organism>
<feature type="transmembrane region" description="Helical" evidence="2">
    <location>
        <begin position="268"/>
        <end position="288"/>
    </location>
</feature>
<dbReference type="Proteomes" id="UP000001554">
    <property type="component" value="Chromosome 3"/>
</dbReference>
<evidence type="ECO:0000313" key="4">
    <source>
        <dbReference type="RefSeq" id="XP_035670181.1"/>
    </source>
</evidence>
<dbReference type="RefSeq" id="XP_035670181.1">
    <property type="nucleotide sequence ID" value="XM_035814288.1"/>
</dbReference>
<accession>A0A9J7KU12</accession>
<keyword evidence="2" id="KW-1133">Transmembrane helix</keyword>
<keyword evidence="2" id="KW-0472">Membrane</keyword>
<keyword evidence="3" id="KW-1185">Reference proteome</keyword>
<feature type="transmembrane region" description="Helical" evidence="2">
    <location>
        <begin position="207"/>
        <end position="237"/>
    </location>
</feature>
<name>A0A9J7KU12_BRAFL</name>
<dbReference type="KEGG" id="bfo:118411801"/>
<evidence type="ECO:0000256" key="2">
    <source>
        <dbReference type="SAM" id="Phobius"/>
    </source>
</evidence>
<feature type="region of interest" description="Disordered" evidence="1">
    <location>
        <begin position="117"/>
        <end position="198"/>
    </location>
</feature>
<gene>
    <name evidence="4" type="primary">LOC118411801</name>
</gene>
<feature type="region of interest" description="Disordered" evidence="1">
    <location>
        <begin position="37"/>
        <end position="102"/>
    </location>
</feature>
<evidence type="ECO:0000256" key="1">
    <source>
        <dbReference type="SAM" id="MobiDB-lite"/>
    </source>
</evidence>
<feature type="compositionally biased region" description="Basic and acidic residues" evidence="1">
    <location>
        <begin position="147"/>
        <end position="171"/>
    </location>
</feature>
<sequence>MAAIIESEFERYENIFVDTIQTSITTVAMSVVGVTGGTKKNQREERYSDQGAFIDPNRGRENEAYVDDDSILPSASEEQANDSATSKQMHRDTSASYQVDQSSGVTDVKVTIVDDVEQETSSSDEVDDTTQQSEAPPRSDAQSSVRSETEKTESGQYQDHEEVIRADHGVDENGEQQAPNAEDNRDPENNQKRSESTSLNQQFANHAVAVICLLLCVSACLVNIASIFLTVSCLWGLSPDVSDGNVVYSKGNNTITCDPYESQENIPYNLIDLLLALQPIVVIVLWKYGGIAERIEKYEEKGDYEEEQKDNTTADVALVISL</sequence>
<reference evidence="4" key="2">
    <citation type="submission" date="2025-08" db="UniProtKB">
        <authorList>
            <consortium name="RefSeq"/>
        </authorList>
    </citation>
    <scope>IDENTIFICATION</scope>
    <source>
        <strain evidence="4">S238N-H82</strain>
        <tissue evidence="4">Testes</tissue>
    </source>
</reference>
<dbReference type="GeneID" id="118411801"/>
<reference evidence="3" key="1">
    <citation type="journal article" date="2020" name="Nat. Ecol. Evol.">
        <title>Deeply conserved synteny resolves early events in vertebrate evolution.</title>
        <authorList>
            <person name="Simakov O."/>
            <person name="Marletaz F."/>
            <person name="Yue J.X."/>
            <person name="O'Connell B."/>
            <person name="Jenkins J."/>
            <person name="Brandt A."/>
            <person name="Calef R."/>
            <person name="Tung C.H."/>
            <person name="Huang T.K."/>
            <person name="Schmutz J."/>
            <person name="Satoh N."/>
            <person name="Yu J.K."/>
            <person name="Putnam N.H."/>
            <person name="Green R.E."/>
            <person name="Rokhsar D.S."/>
        </authorList>
    </citation>
    <scope>NUCLEOTIDE SEQUENCE [LARGE SCALE GENOMIC DNA]</scope>
    <source>
        <strain evidence="3">S238N-H82</strain>
    </source>
</reference>